<dbReference type="EMBL" id="JACXVP010000002">
    <property type="protein sequence ID" value="KAG5620268.1"/>
    <property type="molecule type" value="Genomic_DNA"/>
</dbReference>
<dbReference type="PANTHER" id="PTHR48434">
    <property type="entry name" value="(RAPE) HYPOTHETICAL PROTEIN"/>
    <property type="match status" value="1"/>
</dbReference>
<evidence type="ECO:0000313" key="3">
    <source>
        <dbReference type="Proteomes" id="UP000824120"/>
    </source>
</evidence>
<name>A0A9J6A7P6_SOLCO</name>
<comment type="caution">
    <text evidence="2">The sequence shown here is derived from an EMBL/GenBank/DDBJ whole genome shotgun (WGS) entry which is preliminary data.</text>
</comment>
<evidence type="ECO:0000256" key="1">
    <source>
        <dbReference type="SAM" id="MobiDB-lite"/>
    </source>
</evidence>
<dbReference type="AlphaFoldDB" id="A0A9J6A7P6"/>
<dbReference type="SUPFAM" id="SSF56672">
    <property type="entry name" value="DNA/RNA polymerases"/>
    <property type="match status" value="1"/>
</dbReference>
<gene>
    <name evidence="2" type="ORF">H5410_005486</name>
</gene>
<evidence type="ECO:0000313" key="2">
    <source>
        <dbReference type="EMBL" id="KAG5620268.1"/>
    </source>
</evidence>
<protein>
    <submittedName>
        <fullName evidence="2">Uncharacterized protein</fullName>
    </submittedName>
</protein>
<dbReference type="OrthoDB" id="6772952at2759"/>
<dbReference type="InterPro" id="IPR043502">
    <property type="entry name" value="DNA/RNA_pol_sf"/>
</dbReference>
<sequence>MPQKVINIEILIDPIQIDLIGKEDLDEGLGKNEKSKKFIVYLIDLQRIGLGEISQRLSATISCTPLGSESDYDDDDYSESCSETDKPETSGNTQSATIDACKCRGDICSCENDEFYKLQSQFEDMNINTITSNNMIELLKKVTDNTLREKIIQLAANNKASSSNHVVIHDTSFDDLKGEIEQLKQEIKSLKQNQIICDHRLTQIKSSTNKGKNIVEENTLTKPINIDPKQNIFLGMMQIVTAHKWYVKCTILINNAFSITDIAMIDSGANGKVNPIQRSIDFASKFPDVITDRTQLQKFLESLNYISPFYKKLSRDVAPLYDRLKRIIKLLGLIIVETDAFNIGFGGILKQINPLCIIGRNSPIIQRGGMSLVKLKTSQKEASSSSIHLEDIPEDNPLYAELRAYLSQKEKGDIFASIAKEDINDIKSYEKKIVSSMKERKMSHNKIPTNFTYWDYINAFSKVLYYNNERHKHTWFVKVCAKIFAETIPNWFLNWWSYHEFSIPWIHKWTPKVDFTEEQIPCLYRTYYNNFWDKLMKKDPKTKALYGQKLLDSITQKIQDYSTNPHKSGLVDSSVKHIASRISIQDGNKEEMINEYVNEVNKNLLVNINHYEKSDYSMRSETSDDVQEDTAQLRGDTLQRTKDFLFGLKEKDTTT</sequence>
<dbReference type="PANTHER" id="PTHR48434:SF1">
    <property type="entry name" value="(RAPE) HYPOTHETICAL PROTEIN"/>
    <property type="match status" value="1"/>
</dbReference>
<dbReference type="Proteomes" id="UP000824120">
    <property type="component" value="Chromosome 2"/>
</dbReference>
<organism evidence="2 3">
    <name type="scientific">Solanum commersonii</name>
    <name type="common">Commerson's wild potato</name>
    <name type="synonym">Commerson's nightshade</name>
    <dbReference type="NCBI Taxonomy" id="4109"/>
    <lineage>
        <taxon>Eukaryota</taxon>
        <taxon>Viridiplantae</taxon>
        <taxon>Streptophyta</taxon>
        <taxon>Embryophyta</taxon>
        <taxon>Tracheophyta</taxon>
        <taxon>Spermatophyta</taxon>
        <taxon>Magnoliopsida</taxon>
        <taxon>eudicotyledons</taxon>
        <taxon>Gunneridae</taxon>
        <taxon>Pentapetalae</taxon>
        <taxon>asterids</taxon>
        <taxon>lamiids</taxon>
        <taxon>Solanales</taxon>
        <taxon>Solanaceae</taxon>
        <taxon>Solanoideae</taxon>
        <taxon>Solaneae</taxon>
        <taxon>Solanum</taxon>
    </lineage>
</organism>
<reference evidence="2 3" key="1">
    <citation type="submission" date="2020-09" db="EMBL/GenBank/DDBJ databases">
        <title>De no assembly of potato wild relative species, Solanum commersonii.</title>
        <authorList>
            <person name="Cho K."/>
        </authorList>
    </citation>
    <scope>NUCLEOTIDE SEQUENCE [LARGE SCALE GENOMIC DNA]</scope>
    <source>
        <strain evidence="2">LZ3.2</strain>
        <tissue evidence="2">Leaf</tissue>
    </source>
</reference>
<feature type="region of interest" description="Disordered" evidence="1">
    <location>
        <begin position="69"/>
        <end position="95"/>
    </location>
</feature>
<proteinExistence type="predicted"/>
<accession>A0A9J6A7P6</accession>
<keyword evidence="3" id="KW-1185">Reference proteome</keyword>